<dbReference type="InterPro" id="IPR005537">
    <property type="entry name" value="RAMP_III_fam"/>
</dbReference>
<dbReference type="EMBL" id="FPHZ01000188">
    <property type="protein sequence ID" value="SFV88896.1"/>
    <property type="molecule type" value="Genomic_DNA"/>
</dbReference>
<protein>
    <submittedName>
        <fullName evidence="4">CRISPR-associated RAMP Cmr6</fullName>
    </submittedName>
</protein>
<dbReference type="AlphaFoldDB" id="A0A1W1E577"/>
<dbReference type="Pfam" id="PF03787">
    <property type="entry name" value="RAMPs"/>
    <property type="match status" value="1"/>
</dbReference>
<gene>
    <name evidence="4" type="ORF">MNB_SUP05-SYMBIONT-5-1095</name>
</gene>
<accession>A0A1W1E577</accession>
<name>A0A1W1E577_9ZZZZ</name>
<evidence type="ECO:0000256" key="1">
    <source>
        <dbReference type="ARBA" id="ARBA00023118"/>
    </source>
</evidence>
<dbReference type="PANTHER" id="PTHR39965:SF1">
    <property type="entry name" value="CRISPR SYSTEM CMR SUBUNIT CMR6"/>
    <property type="match status" value="1"/>
</dbReference>
<dbReference type="InterPro" id="IPR010172">
    <property type="entry name" value="CRISPR-assoc_prot_TM1791"/>
</dbReference>
<sequence length="355" mass="40776">MPARLYQGHNTPDKPAKKPDAHKGLWFERFFNQQEGDDAKKNWINTVTKGECGNKSQLEAHLKMQRQLCDSLKGTSLFFKNDWHFVTGMGIDHPVENGMNWHPTLGTPYLTGATVKGLIRAWIEQWSEVEDRAQICLDWFGSENKDPDQQTTDNQAGNFIFFDAIPIAPTTLECDIMTPHMGKWYSDGSKIQQREDYAETLPADWHSPTPIHFLVVKEIRLHFCIAARTQAYQNKLPEVMEALSQSLKYLGAGAKTAVGYGRMTFEEPPLERSAIDDWIEEQRSGVLDKIRNNELAMIKDGSIIGTFANKDMITKIQAEDNHQEIYQRMLMWLEKSDKFNENNFIKNYNKAKKQA</sequence>
<dbReference type="NCBIfam" id="TIGR01898">
    <property type="entry name" value="cas_TM1791_cmr6"/>
    <property type="match status" value="1"/>
</dbReference>
<feature type="domain" description="CRISPR type III-associated protein" evidence="3">
    <location>
        <begin position="86"/>
        <end position="263"/>
    </location>
</feature>
<dbReference type="GO" id="GO:0051607">
    <property type="term" value="P:defense response to virus"/>
    <property type="evidence" value="ECO:0007669"/>
    <property type="project" value="UniProtKB-KW"/>
</dbReference>
<reference evidence="4" key="1">
    <citation type="submission" date="2016-10" db="EMBL/GenBank/DDBJ databases">
        <authorList>
            <person name="de Groot N.N."/>
        </authorList>
    </citation>
    <scope>NUCLEOTIDE SEQUENCE</scope>
</reference>
<evidence type="ECO:0000313" key="4">
    <source>
        <dbReference type="EMBL" id="SFV88896.1"/>
    </source>
</evidence>
<dbReference type="PANTHER" id="PTHR39965">
    <property type="entry name" value="CRISPR SYSTEM CMR SUBUNIT CMR6"/>
    <property type="match status" value="1"/>
</dbReference>
<proteinExistence type="predicted"/>
<evidence type="ECO:0000259" key="3">
    <source>
        <dbReference type="Pfam" id="PF03787"/>
    </source>
</evidence>
<evidence type="ECO:0000256" key="2">
    <source>
        <dbReference type="SAM" id="MobiDB-lite"/>
    </source>
</evidence>
<feature type="compositionally biased region" description="Basic and acidic residues" evidence="2">
    <location>
        <begin position="11"/>
        <end position="20"/>
    </location>
</feature>
<feature type="region of interest" description="Disordered" evidence="2">
    <location>
        <begin position="1"/>
        <end position="20"/>
    </location>
</feature>
<organism evidence="4">
    <name type="scientific">hydrothermal vent metagenome</name>
    <dbReference type="NCBI Taxonomy" id="652676"/>
    <lineage>
        <taxon>unclassified sequences</taxon>
        <taxon>metagenomes</taxon>
        <taxon>ecological metagenomes</taxon>
    </lineage>
</organism>
<keyword evidence="1" id="KW-0051">Antiviral defense</keyword>